<dbReference type="AlphaFoldDB" id="A0A0M0JWJ4"/>
<dbReference type="EMBL" id="JWZX01002103">
    <property type="protein sequence ID" value="KOO31016.1"/>
    <property type="molecule type" value="Genomic_DNA"/>
</dbReference>
<proteinExistence type="predicted"/>
<dbReference type="Proteomes" id="UP000037460">
    <property type="component" value="Unassembled WGS sequence"/>
</dbReference>
<sequence>MVRVCRRETSLRQCQRDEFKTDQNVCNMCSEDDLGSVWPTVAGISASEPCSLFRGTCPGSVEKRIRGVVPPNLDIVGHHFAGGLRYCGPRTTYTTSSHYYTEAHIMQPGQACINDEKIWPLWDWSKMKYIGSSTEVLDVSTSVPDPRTVRNELGLACLNPDDEATCPRSRRCEDMSLCWTDQPDWTSDAILQRGTLTGARHGRFNLNLGWGSNAKRYVDPENVPFYIVPPEYMYQFETLGWAIVESMNDGSFWHQGVGGRTGS</sequence>
<evidence type="ECO:0000313" key="1">
    <source>
        <dbReference type="EMBL" id="KOO31016.1"/>
    </source>
</evidence>
<gene>
    <name evidence="1" type="ORF">Ctob_004630</name>
</gene>
<comment type="caution">
    <text evidence="1">The sequence shown here is derived from an EMBL/GenBank/DDBJ whole genome shotgun (WGS) entry which is preliminary data.</text>
</comment>
<protein>
    <submittedName>
        <fullName evidence="1">Uncharacterized protein</fullName>
    </submittedName>
</protein>
<organism evidence="1 2">
    <name type="scientific">Chrysochromulina tobinii</name>
    <dbReference type="NCBI Taxonomy" id="1460289"/>
    <lineage>
        <taxon>Eukaryota</taxon>
        <taxon>Haptista</taxon>
        <taxon>Haptophyta</taxon>
        <taxon>Prymnesiophyceae</taxon>
        <taxon>Prymnesiales</taxon>
        <taxon>Chrysochromulinaceae</taxon>
        <taxon>Chrysochromulina</taxon>
    </lineage>
</organism>
<reference evidence="2" key="1">
    <citation type="journal article" date="2015" name="PLoS Genet.">
        <title>Genome Sequence and Transcriptome Analyses of Chrysochromulina tobin: Metabolic Tools for Enhanced Algal Fitness in the Prominent Order Prymnesiales (Haptophyceae).</title>
        <authorList>
            <person name="Hovde B.T."/>
            <person name="Deodato C.R."/>
            <person name="Hunsperger H.M."/>
            <person name="Ryken S.A."/>
            <person name="Yost W."/>
            <person name="Jha R.K."/>
            <person name="Patterson J."/>
            <person name="Monnat R.J. Jr."/>
            <person name="Barlow S.B."/>
            <person name="Starkenburg S.R."/>
            <person name="Cattolico R.A."/>
        </authorList>
    </citation>
    <scope>NUCLEOTIDE SEQUENCE</scope>
    <source>
        <strain evidence="2">CCMP291</strain>
    </source>
</reference>
<name>A0A0M0JWJ4_9EUKA</name>
<accession>A0A0M0JWJ4</accession>
<evidence type="ECO:0000313" key="2">
    <source>
        <dbReference type="Proteomes" id="UP000037460"/>
    </source>
</evidence>
<keyword evidence="2" id="KW-1185">Reference proteome</keyword>